<feature type="chain" id="PRO_5046242659" description="alpha-L-fucosidase" evidence="6">
    <location>
        <begin position="24"/>
        <end position="560"/>
    </location>
</feature>
<evidence type="ECO:0000256" key="3">
    <source>
        <dbReference type="ARBA" id="ARBA00022729"/>
    </source>
</evidence>
<proteinExistence type="inferred from homology"/>
<accession>A0ABW1EDX4</accession>
<comment type="caution">
    <text evidence="9">The sequence shown here is derived from an EMBL/GenBank/DDBJ whole genome shotgun (WGS) entry which is preliminary data.</text>
</comment>
<dbReference type="Proteomes" id="UP001596091">
    <property type="component" value="Unassembled WGS sequence"/>
</dbReference>
<dbReference type="SMART" id="SM00812">
    <property type="entry name" value="Alpha_L_fucos"/>
    <property type="match status" value="1"/>
</dbReference>
<dbReference type="SUPFAM" id="SSF51445">
    <property type="entry name" value="(Trans)glycosidases"/>
    <property type="match status" value="1"/>
</dbReference>
<evidence type="ECO:0000256" key="6">
    <source>
        <dbReference type="SAM" id="SignalP"/>
    </source>
</evidence>
<keyword evidence="3 6" id="KW-0732">Signal</keyword>
<comment type="similarity">
    <text evidence="1">Belongs to the glycosyl hydrolase 29 family.</text>
</comment>
<feature type="domain" description="Alpha-L-fucosidase C-terminal" evidence="8">
    <location>
        <begin position="467"/>
        <end position="552"/>
    </location>
</feature>
<feature type="signal peptide" evidence="6">
    <location>
        <begin position="1"/>
        <end position="23"/>
    </location>
</feature>
<keyword evidence="5" id="KW-0326">Glycosidase</keyword>
<sequence>MKRLQFLAFGAVFTVVLSSQAYAQSSQAAADPLAPTWYTKSAEQIDEEWQKSVSKYDTERNRLLKEADRQAHDGPFRPDWESLRHMEIPQWYKDAKFGIFIHWGVYSVPAADSEWYPRNMYRPDEVAYKDFQNRFASKDPAHKDELGYKDLIPMFKAEKWDPKEWAELFKESGARYVVPVAEHHDGFSMYDSGLSDWTAVKMGPKRDVVGELAKAVRADGLHFGLSSHRAEHDFFFDGGRRIRSDVNDPKYASLYGPAHAWTAGGHDPGLTDDWTYASPAWTADWMARMTELVEKYKPELVYFDWWIGQPNFRQRVTEFDAFYYNYAVAHGYQGVVNFKNYAMDWSSAVRDFERGQLASIEPEHWQTDTSISKLSWGYIEHDQYQPPDFLIHQLIDIVSKNGNLLLNIGPKSDGTIPEEIQTTLRGMGRWLKANGEAIYETTPWKVYGEGPTKVIGGAFHDQDTKPYTTEDFRFTAKDNTIYAIGMACPEKGVESYASIHALGSGNEASGIKFASVDLIGSDAKLDWMQTPDALNVKLPASMSCEYSYVLKVSVEDTASK</sequence>
<dbReference type="InterPro" id="IPR013780">
    <property type="entry name" value="Glyco_hydro_b"/>
</dbReference>
<evidence type="ECO:0000259" key="8">
    <source>
        <dbReference type="Pfam" id="PF16757"/>
    </source>
</evidence>
<dbReference type="InterPro" id="IPR057739">
    <property type="entry name" value="Glyco_hydro_29_N"/>
</dbReference>
<dbReference type="InterPro" id="IPR000933">
    <property type="entry name" value="Glyco_hydro_29"/>
</dbReference>
<gene>
    <name evidence="9" type="ORF">ACFPT7_02610</name>
</gene>
<keyword evidence="10" id="KW-1185">Reference proteome</keyword>
<evidence type="ECO:0000256" key="5">
    <source>
        <dbReference type="ARBA" id="ARBA00023295"/>
    </source>
</evidence>
<evidence type="ECO:0000256" key="2">
    <source>
        <dbReference type="ARBA" id="ARBA00012662"/>
    </source>
</evidence>
<dbReference type="Gene3D" id="3.20.20.80">
    <property type="entry name" value="Glycosidases"/>
    <property type="match status" value="1"/>
</dbReference>
<reference evidence="10" key="1">
    <citation type="journal article" date="2019" name="Int. J. Syst. Evol. Microbiol.">
        <title>The Global Catalogue of Microorganisms (GCM) 10K type strain sequencing project: providing services to taxonomists for standard genome sequencing and annotation.</title>
        <authorList>
            <consortium name="The Broad Institute Genomics Platform"/>
            <consortium name="The Broad Institute Genome Sequencing Center for Infectious Disease"/>
            <person name="Wu L."/>
            <person name="Ma J."/>
        </authorList>
    </citation>
    <scope>NUCLEOTIDE SEQUENCE [LARGE SCALE GENOMIC DNA]</scope>
    <source>
        <strain evidence="10">JCM 4087</strain>
    </source>
</reference>
<feature type="domain" description="Glycoside hydrolase family 29 N-terminal" evidence="7">
    <location>
        <begin position="68"/>
        <end position="436"/>
    </location>
</feature>
<dbReference type="Pfam" id="PF16757">
    <property type="entry name" value="Fucosidase_C"/>
    <property type="match status" value="1"/>
</dbReference>
<keyword evidence="4" id="KW-0378">Hydrolase</keyword>
<dbReference type="InterPro" id="IPR017853">
    <property type="entry name" value="GH"/>
</dbReference>
<evidence type="ECO:0000313" key="9">
    <source>
        <dbReference type="EMBL" id="MFC5861178.1"/>
    </source>
</evidence>
<name>A0ABW1EDX4_9BACT</name>
<dbReference type="RefSeq" id="WP_263334253.1">
    <property type="nucleotide sequence ID" value="NZ_JAGSYH010000002.1"/>
</dbReference>
<protein>
    <recommendedName>
        <fullName evidence="2">alpha-L-fucosidase</fullName>
        <ecNumber evidence="2">3.2.1.51</ecNumber>
    </recommendedName>
</protein>
<dbReference type="Pfam" id="PF01120">
    <property type="entry name" value="Alpha_L_fucos"/>
    <property type="match status" value="1"/>
</dbReference>
<dbReference type="InterPro" id="IPR031919">
    <property type="entry name" value="Fucosidase_C"/>
</dbReference>
<dbReference type="Gene3D" id="2.60.40.1180">
    <property type="entry name" value="Golgi alpha-mannosidase II"/>
    <property type="match status" value="1"/>
</dbReference>
<evidence type="ECO:0000259" key="7">
    <source>
        <dbReference type="Pfam" id="PF01120"/>
    </source>
</evidence>
<evidence type="ECO:0000256" key="4">
    <source>
        <dbReference type="ARBA" id="ARBA00022801"/>
    </source>
</evidence>
<dbReference type="PANTHER" id="PTHR10030:SF37">
    <property type="entry name" value="ALPHA-L-FUCOSIDASE-RELATED"/>
    <property type="match status" value="1"/>
</dbReference>
<dbReference type="PANTHER" id="PTHR10030">
    <property type="entry name" value="ALPHA-L-FUCOSIDASE"/>
    <property type="match status" value="1"/>
</dbReference>
<dbReference type="EMBL" id="JBHSPH010000001">
    <property type="protein sequence ID" value="MFC5861178.1"/>
    <property type="molecule type" value="Genomic_DNA"/>
</dbReference>
<evidence type="ECO:0000256" key="1">
    <source>
        <dbReference type="ARBA" id="ARBA00007951"/>
    </source>
</evidence>
<dbReference type="EC" id="3.2.1.51" evidence="2"/>
<organism evidence="9 10">
    <name type="scientific">Acidicapsa dinghuensis</name>
    <dbReference type="NCBI Taxonomy" id="2218256"/>
    <lineage>
        <taxon>Bacteria</taxon>
        <taxon>Pseudomonadati</taxon>
        <taxon>Acidobacteriota</taxon>
        <taxon>Terriglobia</taxon>
        <taxon>Terriglobales</taxon>
        <taxon>Acidobacteriaceae</taxon>
        <taxon>Acidicapsa</taxon>
    </lineage>
</organism>
<evidence type="ECO:0000313" key="10">
    <source>
        <dbReference type="Proteomes" id="UP001596091"/>
    </source>
</evidence>